<feature type="region of interest" description="Disordered" evidence="1">
    <location>
        <begin position="24"/>
        <end position="46"/>
    </location>
</feature>
<evidence type="ECO:0000313" key="2">
    <source>
        <dbReference type="EMBL" id="JAD78714.1"/>
    </source>
</evidence>
<dbReference type="AlphaFoldDB" id="A0A0A9CQX5"/>
<evidence type="ECO:0000256" key="1">
    <source>
        <dbReference type="SAM" id="MobiDB-lite"/>
    </source>
</evidence>
<reference evidence="2" key="2">
    <citation type="journal article" date="2015" name="Data Brief">
        <title>Shoot transcriptome of the giant reed, Arundo donax.</title>
        <authorList>
            <person name="Barrero R.A."/>
            <person name="Guerrero F.D."/>
            <person name="Moolhuijzen P."/>
            <person name="Goolsby J.A."/>
            <person name="Tidwell J."/>
            <person name="Bellgard S.E."/>
            <person name="Bellgard M.I."/>
        </authorList>
    </citation>
    <scope>NUCLEOTIDE SEQUENCE</scope>
    <source>
        <tissue evidence="2">Shoot tissue taken approximately 20 cm above the soil surface</tissue>
    </source>
</reference>
<organism evidence="2">
    <name type="scientific">Arundo donax</name>
    <name type="common">Giant reed</name>
    <name type="synonym">Donax arundinaceus</name>
    <dbReference type="NCBI Taxonomy" id="35708"/>
    <lineage>
        <taxon>Eukaryota</taxon>
        <taxon>Viridiplantae</taxon>
        <taxon>Streptophyta</taxon>
        <taxon>Embryophyta</taxon>
        <taxon>Tracheophyta</taxon>
        <taxon>Spermatophyta</taxon>
        <taxon>Magnoliopsida</taxon>
        <taxon>Liliopsida</taxon>
        <taxon>Poales</taxon>
        <taxon>Poaceae</taxon>
        <taxon>PACMAD clade</taxon>
        <taxon>Arundinoideae</taxon>
        <taxon>Arundineae</taxon>
        <taxon>Arundo</taxon>
    </lineage>
</organism>
<name>A0A0A9CQX5_ARUDO</name>
<sequence length="46" mass="5192">MQSFSILRVAVSARISISAQAVLRKKGKKDRREGKKHRRAVSTLRA</sequence>
<reference evidence="2" key="1">
    <citation type="submission" date="2014-09" db="EMBL/GenBank/DDBJ databases">
        <authorList>
            <person name="Magalhaes I.L.F."/>
            <person name="Oliveira U."/>
            <person name="Santos F.R."/>
            <person name="Vidigal T.H.D.A."/>
            <person name="Brescovit A.D."/>
            <person name="Santos A.J."/>
        </authorList>
    </citation>
    <scope>NUCLEOTIDE SEQUENCE</scope>
    <source>
        <tissue evidence="2">Shoot tissue taken approximately 20 cm above the soil surface</tissue>
    </source>
</reference>
<protein>
    <submittedName>
        <fullName evidence="2">Uncharacterized protein</fullName>
    </submittedName>
</protein>
<feature type="compositionally biased region" description="Basic residues" evidence="1">
    <location>
        <begin position="24"/>
        <end position="40"/>
    </location>
</feature>
<proteinExistence type="predicted"/>
<accession>A0A0A9CQX5</accession>
<dbReference type="EMBL" id="GBRH01219181">
    <property type="protein sequence ID" value="JAD78714.1"/>
    <property type="molecule type" value="Transcribed_RNA"/>
</dbReference>